<evidence type="ECO:0000256" key="1">
    <source>
        <dbReference type="ARBA" id="ARBA00004443"/>
    </source>
</evidence>
<keyword evidence="14" id="KW-1185">Reference proteome</keyword>
<dbReference type="CDD" id="cd20266">
    <property type="entry name" value="Complex1_LYR_NDUFA6_LYRM6"/>
    <property type="match status" value="1"/>
</dbReference>
<sequence length="124" mass="14528">MSARQSIQVGSKTVRAVLSLNQGDAKRRVLALYRAWYRQIPYVVKDYDIPKSEEQCCAKLKELFLKNKDVTDIRVIDLLVIKGQMELKETVNMWKQKGHIMTYFKPTEEPKPKDFLSKFFNANE</sequence>
<gene>
    <name evidence="15" type="primary">LOC113498553</name>
    <name evidence="16" type="synonym">LOC113498855</name>
</gene>
<evidence type="ECO:0000256" key="12">
    <source>
        <dbReference type="ARBA" id="ARBA00032352"/>
    </source>
</evidence>
<accession>A0A7E5W297</accession>
<evidence type="ECO:0000256" key="8">
    <source>
        <dbReference type="ARBA" id="ARBA00022982"/>
    </source>
</evidence>
<dbReference type="GO" id="GO:0045271">
    <property type="term" value="C:respiratory chain complex I"/>
    <property type="evidence" value="ECO:0007669"/>
    <property type="project" value="InterPro"/>
</dbReference>
<keyword evidence="9" id="KW-0496">Mitochondrion</keyword>
<evidence type="ECO:0000313" key="15">
    <source>
        <dbReference type="RefSeq" id="XP_026734396.1"/>
    </source>
</evidence>
<comment type="function">
    <text evidence="13">Accessory subunit of the mitochondrial membrane respiratory chain NADH dehydrogenase (Complex I), that is believed to be not involved in catalysis. Required for proper complex I assembly. Complex I functions in the transfer of electrons from NADH to the respiratory chain. The immediate electron acceptor for the enzyme is believed to be ubiquinone.</text>
</comment>
<evidence type="ECO:0000313" key="16">
    <source>
        <dbReference type="RefSeq" id="XP_026734802.1"/>
    </source>
</evidence>
<dbReference type="OrthoDB" id="14535at2759"/>
<dbReference type="GO" id="GO:0005743">
    <property type="term" value="C:mitochondrial inner membrane"/>
    <property type="evidence" value="ECO:0007669"/>
    <property type="project" value="UniProtKB-SubCell"/>
</dbReference>
<evidence type="ECO:0000256" key="2">
    <source>
        <dbReference type="ARBA" id="ARBA00009508"/>
    </source>
</evidence>
<keyword evidence="8" id="KW-0249">Electron transport</keyword>
<keyword evidence="5" id="KW-0813">Transport</keyword>
<evidence type="ECO:0000256" key="10">
    <source>
        <dbReference type="ARBA" id="ARBA00023136"/>
    </source>
</evidence>
<dbReference type="AlphaFoldDB" id="A0A7E5W297"/>
<dbReference type="InterPro" id="IPR045299">
    <property type="entry name" value="Complex1_LYR_NDUFA6_LYRM6"/>
</dbReference>
<evidence type="ECO:0000256" key="7">
    <source>
        <dbReference type="ARBA" id="ARBA00022792"/>
    </source>
</evidence>
<dbReference type="RefSeq" id="XP_026734802.1">
    <property type="nucleotide sequence ID" value="XM_026879001.1"/>
</dbReference>
<dbReference type="InterPro" id="IPR016488">
    <property type="entry name" value="NADH_Ub_cplx-1_asu_su-6"/>
</dbReference>
<evidence type="ECO:0000256" key="5">
    <source>
        <dbReference type="ARBA" id="ARBA00022448"/>
    </source>
</evidence>
<dbReference type="PIRSF" id="PIRSF006643">
    <property type="entry name" value="NDUA6"/>
    <property type="match status" value="1"/>
</dbReference>
<evidence type="ECO:0000256" key="4">
    <source>
        <dbReference type="ARBA" id="ARBA00016386"/>
    </source>
</evidence>
<dbReference type="GO" id="GO:0006979">
    <property type="term" value="P:response to oxidative stress"/>
    <property type="evidence" value="ECO:0007669"/>
    <property type="project" value="TreeGrafter"/>
</dbReference>
<evidence type="ECO:0000313" key="14">
    <source>
        <dbReference type="Proteomes" id="UP000322000"/>
    </source>
</evidence>
<dbReference type="PANTHER" id="PTHR12964:SF0">
    <property type="entry name" value="NADH DEHYDROGENASE [UBIQUINONE] 1 ALPHA SUBCOMPLEX SUBUNIT 6"/>
    <property type="match status" value="1"/>
</dbReference>
<protein>
    <recommendedName>
        <fullName evidence="4">NADH dehydrogenase [ubiquinone] 1 alpha subcomplex subunit 6</fullName>
    </recommendedName>
    <alternativeName>
        <fullName evidence="11">Complex I-B14</fullName>
    </alternativeName>
    <alternativeName>
        <fullName evidence="12">NADH-ubiquinone oxidoreductase B14 subunit</fullName>
    </alternativeName>
</protein>
<dbReference type="RefSeq" id="XP_026734396.1">
    <property type="nucleotide sequence ID" value="XM_026878595.1"/>
</dbReference>
<comment type="subcellular location">
    <subcellularLocation>
        <location evidence="1">Mitochondrion inner membrane</location>
        <topology evidence="1">Peripheral membrane protein</topology>
        <orientation evidence="1">Matrix side</orientation>
    </subcellularLocation>
</comment>
<organism evidence="14 15">
    <name type="scientific">Trichoplusia ni</name>
    <name type="common">Cabbage looper</name>
    <dbReference type="NCBI Taxonomy" id="7111"/>
    <lineage>
        <taxon>Eukaryota</taxon>
        <taxon>Metazoa</taxon>
        <taxon>Ecdysozoa</taxon>
        <taxon>Arthropoda</taxon>
        <taxon>Hexapoda</taxon>
        <taxon>Insecta</taxon>
        <taxon>Pterygota</taxon>
        <taxon>Neoptera</taxon>
        <taxon>Endopterygota</taxon>
        <taxon>Lepidoptera</taxon>
        <taxon>Glossata</taxon>
        <taxon>Ditrysia</taxon>
        <taxon>Noctuoidea</taxon>
        <taxon>Noctuidae</taxon>
        <taxon>Plusiinae</taxon>
        <taxon>Trichoplusia</taxon>
    </lineage>
</organism>
<keyword evidence="6" id="KW-0679">Respiratory chain</keyword>
<dbReference type="PANTHER" id="PTHR12964">
    <property type="entry name" value="NADH-UBIQUINONE OXIDOREDUCTASE B14 SUBUNIT"/>
    <property type="match status" value="1"/>
</dbReference>
<proteinExistence type="inferred from homology"/>
<name>A0A7E5W297_TRINI</name>
<reference evidence="15 16" key="1">
    <citation type="submission" date="2025-04" db="UniProtKB">
        <authorList>
            <consortium name="RefSeq"/>
        </authorList>
    </citation>
    <scope>IDENTIFICATION</scope>
</reference>
<dbReference type="KEGG" id="tnl:113498855"/>
<comment type="similarity">
    <text evidence="2">Belongs to the complex I LYR family.</text>
</comment>
<dbReference type="GeneID" id="113498553"/>
<evidence type="ECO:0000256" key="3">
    <source>
        <dbReference type="ARBA" id="ARBA00011790"/>
    </source>
</evidence>
<dbReference type="Proteomes" id="UP000322000">
    <property type="component" value="Chromosome 11"/>
</dbReference>
<keyword evidence="10" id="KW-0472">Membrane</keyword>
<comment type="subunit">
    <text evidence="3">Mammalian complex I is composed of 45 different subunits.</text>
</comment>
<dbReference type="KEGG" id="tnl:113498553"/>
<evidence type="ECO:0000256" key="13">
    <source>
        <dbReference type="ARBA" id="ARBA00046116"/>
    </source>
</evidence>
<evidence type="ECO:0000256" key="9">
    <source>
        <dbReference type="ARBA" id="ARBA00023128"/>
    </source>
</evidence>
<keyword evidence="7" id="KW-0999">Mitochondrion inner membrane</keyword>
<evidence type="ECO:0000256" key="11">
    <source>
        <dbReference type="ARBA" id="ARBA00030213"/>
    </source>
</evidence>
<evidence type="ECO:0000256" key="6">
    <source>
        <dbReference type="ARBA" id="ARBA00022660"/>
    </source>
</evidence>